<keyword evidence="3" id="KW-1185">Reference proteome</keyword>
<sequence length="256" mass="27481">MLTANSSSRMAPYNAEFESKIETARRRSRLLAAKGINFRALPTAFKKACREKLTEPGALEFFWRDPDQPWKKNSGFVMIAFESRPHCSRAEVELRDLVFLSRPIKVQAASKGAYAPLSSTTQSAASTSAAPTRAAPTRSTRAGTSRARVARTTATGSTTTPIAAATTITAPTPAVLTTAQSPISLYNLNAPAERSWTWRGTFDRPSMQSAALIAAPIAAAPTTTLPTAVTVTEASQAALWDRDETGGDSDHYSDIE</sequence>
<evidence type="ECO:0008006" key="4">
    <source>
        <dbReference type="Google" id="ProtNLM"/>
    </source>
</evidence>
<gene>
    <name evidence="2" type="ORF">B0J13DRAFT_678664</name>
</gene>
<proteinExistence type="predicted"/>
<evidence type="ECO:0000313" key="3">
    <source>
        <dbReference type="Proteomes" id="UP000717696"/>
    </source>
</evidence>
<comment type="caution">
    <text evidence="2">The sequence shown here is derived from an EMBL/GenBank/DDBJ whole genome shotgun (WGS) entry which is preliminary data.</text>
</comment>
<accession>A0A9P9E7X0</accession>
<protein>
    <recommendedName>
        <fullName evidence="4">RRM domain-containing protein</fullName>
    </recommendedName>
</protein>
<name>A0A9P9E7X0_9HYPO</name>
<dbReference type="OrthoDB" id="10587932at2759"/>
<evidence type="ECO:0000256" key="1">
    <source>
        <dbReference type="SAM" id="MobiDB-lite"/>
    </source>
</evidence>
<organism evidence="2 3">
    <name type="scientific">Dactylonectria estremocensis</name>
    <dbReference type="NCBI Taxonomy" id="1079267"/>
    <lineage>
        <taxon>Eukaryota</taxon>
        <taxon>Fungi</taxon>
        <taxon>Dikarya</taxon>
        <taxon>Ascomycota</taxon>
        <taxon>Pezizomycotina</taxon>
        <taxon>Sordariomycetes</taxon>
        <taxon>Hypocreomycetidae</taxon>
        <taxon>Hypocreales</taxon>
        <taxon>Nectriaceae</taxon>
        <taxon>Dactylonectria</taxon>
    </lineage>
</organism>
<reference evidence="2" key="1">
    <citation type="journal article" date="2021" name="Nat. Commun.">
        <title>Genetic determinants of endophytism in the Arabidopsis root mycobiome.</title>
        <authorList>
            <person name="Mesny F."/>
            <person name="Miyauchi S."/>
            <person name="Thiergart T."/>
            <person name="Pickel B."/>
            <person name="Atanasova L."/>
            <person name="Karlsson M."/>
            <person name="Huettel B."/>
            <person name="Barry K.W."/>
            <person name="Haridas S."/>
            <person name="Chen C."/>
            <person name="Bauer D."/>
            <person name="Andreopoulos W."/>
            <person name="Pangilinan J."/>
            <person name="LaButti K."/>
            <person name="Riley R."/>
            <person name="Lipzen A."/>
            <person name="Clum A."/>
            <person name="Drula E."/>
            <person name="Henrissat B."/>
            <person name="Kohler A."/>
            <person name="Grigoriev I.V."/>
            <person name="Martin F.M."/>
            <person name="Hacquard S."/>
        </authorList>
    </citation>
    <scope>NUCLEOTIDE SEQUENCE</scope>
    <source>
        <strain evidence="2">MPI-CAGE-AT-0021</strain>
    </source>
</reference>
<dbReference type="EMBL" id="JAGMUU010000019">
    <property type="protein sequence ID" value="KAH7131591.1"/>
    <property type="molecule type" value="Genomic_DNA"/>
</dbReference>
<dbReference type="Proteomes" id="UP000717696">
    <property type="component" value="Unassembled WGS sequence"/>
</dbReference>
<feature type="region of interest" description="Disordered" evidence="1">
    <location>
        <begin position="120"/>
        <end position="165"/>
    </location>
</feature>
<dbReference type="AlphaFoldDB" id="A0A9P9E7X0"/>
<evidence type="ECO:0000313" key="2">
    <source>
        <dbReference type="EMBL" id="KAH7131591.1"/>
    </source>
</evidence>